<keyword evidence="4" id="KW-1185">Reference proteome</keyword>
<dbReference type="Proteomes" id="UP001296104">
    <property type="component" value="Unassembled WGS sequence"/>
</dbReference>
<feature type="compositionally biased region" description="Polar residues" evidence="1">
    <location>
        <begin position="246"/>
        <end position="258"/>
    </location>
</feature>
<feature type="domain" description="Gag1-like clamp" evidence="2">
    <location>
        <begin position="150"/>
        <end position="341"/>
    </location>
</feature>
<dbReference type="InterPro" id="IPR053274">
    <property type="entry name" value="Fluconazole_resistance"/>
</dbReference>
<comment type="caution">
    <text evidence="3">The sequence shown here is derived from an EMBL/GenBank/DDBJ whole genome shotgun (WGS) entry which is preliminary data.</text>
</comment>
<dbReference type="Pfam" id="PF13259">
    <property type="entry name" value="clamp_Gag1-like"/>
    <property type="match status" value="1"/>
</dbReference>
<feature type="region of interest" description="Disordered" evidence="1">
    <location>
        <begin position="52"/>
        <end position="74"/>
    </location>
</feature>
<evidence type="ECO:0000313" key="3">
    <source>
        <dbReference type="EMBL" id="CAK4033543.1"/>
    </source>
</evidence>
<organism evidence="3 4">
    <name type="scientific">Lecanosticta acicola</name>
    <dbReference type="NCBI Taxonomy" id="111012"/>
    <lineage>
        <taxon>Eukaryota</taxon>
        <taxon>Fungi</taxon>
        <taxon>Dikarya</taxon>
        <taxon>Ascomycota</taxon>
        <taxon>Pezizomycotina</taxon>
        <taxon>Dothideomycetes</taxon>
        <taxon>Dothideomycetidae</taxon>
        <taxon>Mycosphaerellales</taxon>
        <taxon>Mycosphaerellaceae</taxon>
        <taxon>Lecanosticta</taxon>
    </lineage>
</organism>
<feature type="region of interest" description="Disordered" evidence="1">
    <location>
        <begin position="341"/>
        <end position="364"/>
    </location>
</feature>
<evidence type="ECO:0000313" key="4">
    <source>
        <dbReference type="Proteomes" id="UP001296104"/>
    </source>
</evidence>
<dbReference type="PANTHER" id="PTHR28065">
    <property type="entry name" value="FREQUENIN"/>
    <property type="match status" value="1"/>
</dbReference>
<protein>
    <recommendedName>
        <fullName evidence="2">Gag1-like clamp domain-containing protein</fullName>
    </recommendedName>
</protein>
<evidence type="ECO:0000256" key="1">
    <source>
        <dbReference type="SAM" id="MobiDB-lite"/>
    </source>
</evidence>
<feature type="compositionally biased region" description="Basic residues" evidence="1">
    <location>
        <begin position="167"/>
        <end position="176"/>
    </location>
</feature>
<feature type="compositionally biased region" description="Low complexity" evidence="1">
    <location>
        <begin position="132"/>
        <end position="150"/>
    </location>
</feature>
<reference evidence="3" key="1">
    <citation type="submission" date="2023-11" db="EMBL/GenBank/DDBJ databases">
        <authorList>
            <person name="Alioto T."/>
            <person name="Alioto T."/>
            <person name="Gomez Garrido J."/>
        </authorList>
    </citation>
    <scope>NUCLEOTIDE SEQUENCE</scope>
</reference>
<dbReference type="InterPro" id="IPR025124">
    <property type="entry name" value="Gag1-like_clamp"/>
</dbReference>
<feature type="compositionally biased region" description="Low complexity" evidence="1">
    <location>
        <begin position="228"/>
        <end position="243"/>
    </location>
</feature>
<proteinExistence type="predicted"/>
<gene>
    <name evidence="3" type="ORF">LECACI_7A008701</name>
</gene>
<feature type="region of interest" description="Disordered" evidence="1">
    <location>
        <begin position="1"/>
        <end position="29"/>
    </location>
</feature>
<evidence type="ECO:0000259" key="2">
    <source>
        <dbReference type="Pfam" id="PF13259"/>
    </source>
</evidence>
<feature type="region of interest" description="Disordered" evidence="1">
    <location>
        <begin position="87"/>
        <end position="182"/>
    </location>
</feature>
<accession>A0AAI8Z6X4</accession>
<sequence>MTLHLGLATARHNHSSSSSNGEQAQEVREARRLLRERIRNDWDFPTLPAYKSCGRSRDPLVSGGGGGEEDEDENLSVEERIAGFRFHTPGTHHLDNRTRDGSGQALGLDFDPVGWRERQYSSESDTEVDENASAAAPAATSSARSKSSTTYKFEGPDSVGAQLKDRRLAKKRKRSRAKEEEMQWNDGLAHWMRRRDAWCCARTAAQVHMSERSSASANSQQEHVDYTSASASSSPRSSTSSAAGHQPSSTPGSSLATTPDITAARTEATPTTVASPVEEVLVPIAPCILPNHPIRRKITPNMYPEIYTKIILQSRTPSVPINLQALVKALIQGWKDDGEWPPKSAPLEKSIGRKKGSHHPGGLKEGVKAVGRVLRLTGVGESNK</sequence>
<feature type="compositionally biased region" description="Polar residues" evidence="1">
    <location>
        <begin position="212"/>
        <end position="221"/>
    </location>
</feature>
<dbReference type="PANTHER" id="PTHR28065:SF1">
    <property type="entry name" value="DUF4050 DOMAIN-CONTAINING PROTEIN"/>
    <property type="match status" value="1"/>
</dbReference>
<name>A0AAI8Z6X4_9PEZI</name>
<dbReference type="EMBL" id="CAVMBE010000088">
    <property type="protein sequence ID" value="CAK4033543.1"/>
    <property type="molecule type" value="Genomic_DNA"/>
</dbReference>
<dbReference type="AlphaFoldDB" id="A0AAI8Z6X4"/>
<feature type="region of interest" description="Disordered" evidence="1">
    <location>
        <begin position="211"/>
        <end position="258"/>
    </location>
</feature>